<feature type="transmembrane region" description="Helical" evidence="6">
    <location>
        <begin position="124"/>
        <end position="145"/>
    </location>
</feature>
<dbReference type="InterPro" id="IPR023845">
    <property type="entry name" value="DUF3817_TM"/>
</dbReference>
<evidence type="ECO:0000256" key="5">
    <source>
        <dbReference type="ARBA" id="ARBA00023136"/>
    </source>
</evidence>
<feature type="transmembrane region" description="Helical" evidence="6">
    <location>
        <begin position="68"/>
        <end position="90"/>
    </location>
</feature>
<evidence type="ECO:0000313" key="9">
    <source>
        <dbReference type="Proteomes" id="UP001500755"/>
    </source>
</evidence>
<feature type="transmembrane region" description="Helical" evidence="6">
    <location>
        <begin position="36"/>
        <end position="61"/>
    </location>
</feature>
<keyword evidence="9" id="KW-1185">Reference proteome</keyword>
<dbReference type="Pfam" id="PF12823">
    <property type="entry name" value="DUF3817"/>
    <property type="match status" value="1"/>
</dbReference>
<dbReference type="NCBIfam" id="TIGR03954">
    <property type="entry name" value="integ_memb_HG"/>
    <property type="match status" value="1"/>
</dbReference>
<gene>
    <name evidence="8" type="ORF">GCM10009755_11370</name>
</gene>
<evidence type="ECO:0000256" key="3">
    <source>
        <dbReference type="ARBA" id="ARBA00022692"/>
    </source>
</evidence>
<feature type="transmembrane region" description="Helical" evidence="6">
    <location>
        <begin position="7"/>
        <end position="30"/>
    </location>
</feature>
<feature type="domain" description="DUF3817" evidence="7">
    <location>
        <begin position="5"/>
        <end position="92"/>
    </location>
</feature>
<keyword evidence="2" id="KW-1003">Cell membrane</keyword>
<reference evidence="9" key="1">
    <citation type="journal article" date="2019" name="Int. J. Syst. Evol. Microbiol.">
        <title>The Global Catalogue of Microorganisms (GCM) 10K type strain sequencing project: providing services to taxonomists for standard genome sequencing and annotation.</title>
        <authorList>
            <consortium name="The Broad Institute Genomics Platform"/>
            <consortium name="The Broad Institute Genome Sequencing Center for Infectious Disease"/>
            <person name="Wu L."/>
            <person name="Ma J."/>
        </authorList>
    </citation>
    <scope>NUCLEOTIDE SEQUENCE [LARGE SCALE GENOMIC DNA]</scope>
    <source>
        <strain evidence="9">JCM 14546</strain>
    </source>
</reference>
<keyword evidence="3 6" id="KW-0812">Transmembrane</keyword>
<protein>
    <submittedName>
        <fullName evidence="8">DUF3817 domain-containing protein</fullName>
    </submittedName>
</protein>
<evidence type="ECO:0000256" key="4">
    <source>
        <dbReference type="ARBA" id="ARBA00022989"/>
    </source>
</evidence>
<dbReference type="RefSeq" id="WP_344307791.1">
    <property type="nucleotide sequence ID" value="NZ_BAAANO010000010.1"/>
</dbReference>
<accession>A0ABP5EU48</accession>
<organism evidence="8 9">
    <name type="scientific">Brevibacterium samyangense</name>
    <dbReference type="NCBI Taxonomy" id="366888"/>
    <lineage>
        <taxon>Bacteria</taxon>
        <taxon>Bacillati</taxon>
        <taxon>Actinomycetota</taxon>
        <taxon>Actinomycetes</taxon>
        <taxon>Micrococcales</taxon>
        <taxon>Brevibacteriaceae</taxon>
        <taxon>Brevibacterium</taxon>
    </lineage>
</organism>
<keyword evidence="4 6" id="KW-1133">Transmembrane helix</keyword>
<sequence length="150" mass="16009">MTPKRLFSIFAIGEAITWALLILGMILKYGTRTTDVLVSIGGGLHGFMFLAFFVVTLLVGISQAWRPWVTLLGLASAVLPFTTIPFDVWASRTGKLDGPWQLAPGGRAPRGGVEKAVQWAFGHVWLTAGVLAAFVVVVFTTLVVVGPPGS</sequence>
<comment type="subcellular location">
    <subcellularLocation>
        <location evidence="1">Cell membrane</location>
        <topology evidence="1">Multi-pass membrane protein</topology>
    </subcellularLocation>
</comment>
<dbReference type="PANTHER" id="PTHR40077:SF1">
    <property type="entry name" value="MEMBRANE PROTEIN"/>
    <property type="match status" value="1"/>
</dbReference>
<dbReference type="EMBL" id="BAAANO010000010">
    <property type="protein sequence ID" value="GAA2003895.1"/>
    <property type="molecule type" value="Genomic_DNA"/>
</dbReference>
<evidence type="ECO:0000256" key="1">
    <source>
        <dbReference type="ARBA" id="ARBA00004651"/>
    </source>
</evidence>
<keyword evidence="5 6" id="KW-0472">Membrane</keyword>
<evidence type="ECO:0000256" key="2">
    <source>
        <dbReference type="ARBA" id="ARBA00022475"/>
    </source>
</evidence>
<evidence type="ECO:0000313" key="8">
    <source>
        <dbReference type="EMBL" id="GAA2003895.1"/>
    </source>
</evidence>
<dbReference type="PANTHER" id="PTHR40077">
    <property type="entry name" value="MEMBRANE PROTEIN-RELATED"/>
    <property type="match status" value="1"/>
</dbReference>
<name>A0ABP5EU48_9MICO</name>
<evidence type="ECO:0000256" key="6">
    <source>
        <dbReference type="SAM" id="Phobius"/>
    </source>
</evidence>
<dbReference type="Proteomes" id="UP001500755">
    <property type="component" value="Unassembled WGS sequence"/>
</dbReference>
<comment type="caution">
    <text evidence="8">The sequence shown here is derived from an EMBL/GenBank/DDBJ whole genome shotgun (WGS) entry which is preliminary data.</text>
</comment>
<proteinExistence type="predicted"/>
<evidence type="ECO:0000259" key="7">
    <source>
        <dbReference type="Pfam" id="PF12823"/>
    </source>
</evidence>